<feature type="region of interest" description="Disordered" evidence="1">
    <location>
        <begin position="279"/>
        <end position="307"/>
    </location>
</feature>
<evidence type="ECO:0000256" key="1">
    <source>
        <dbReference type="SAM" id="MobiDB-lite"/>
    </source>
</evidence>
<evidence type="ECO:0000313" key="2">
    <source>
        <dbReference type="EMBL" id="CAD8739858.1"/>
    </source>
</evidence>
<feature type="compositionally biased region" description="Polar residues" evidence="1">
    <location>
        <begin position="85"/>
        <end position="100"/>
    </location>
</feature>
<sequence length="326" mass="33246">MPDLYNSGDTRGSENPVTRSGSSSPLTRGMSSGNNSPVTHGMGAGARPASPLMKNGNASPITRGMSSGNNSPPGRGMGAGARLASANSSPTTRGMPTGNVSPIARGAASGNSSPGTRNPSAPMSPIAKGAGRAPGGGRSADAGPRPQSVLPQSVLARCSSDSDLYGEGLMSPMIQGRSGGGPVEMMSGKPGSSLDMGNPSPLNLGGSFSSSRGGASPPPGGAKSRQNPPLAKAGSLSKRQEKWVTDPGLPTGVFGRTESEEGDVRAEELMRLTTALEMDFDLRSEEESEEENHGDDEKRYSSMGMMRTGSLTNRDAISLLKKIQSV</sequence>
<protein>
    <submittedName>
        <fullName evidence="2">Uncharacterized protein</fullName>
    </submittedName>
</protein>
<feature type="compositionally biased region" description="Polar residues" evidence="1">
    <location>
        <begin position="7"/>
        <end position="38"/>
    </location>
</feature>
<dbReference type="EMBL" id="HBFK01010625">
    <property type="protein sequence ID" value="CAD8739858.1"/>
    <property type="molecule type" value="Transcribed_RNA"/>
</dbReference>
<feature type="compositionally biased region" description="Low complexity" evidence="1">
    <location>
        <begin position="205"/>
        <end position="225"/>
    </location>
</feature>
<accession>A0A7S0TPN8</accession>
<feature type="region of interest" description="Disordered" evidence="1">
    <location>
        <begin position="1"/>
        <end position="262"/>
    </location>
</feature>
<proteinExistence type="predicted"/>
<reference evidence="2" key="1">
    <citation type="submission" date="2021-01" db="EMBL/GenBank/DDBJ databases">
        <authorList>
            <person name="Corre E."/>
            <person name="Pelletier E."/>
            <person name="Niang G."/>
            <person name="Scheremetjew M."/>
            <person name="Finn R."/>
            <person name="Kale V."/>
            <person name="Holt S."/>
            <person name="Cochrane G."/>
            <person name="Meng A."/>
            <person name="Brown T."/>
            <person name="Cohen L."/>
        </authorList>
    </citation>
    <scope>NUCLEOTIDE SEQUENCE</scope>
    <source>
        <strain evidence="2">CCMP441</strain>
    </source>
</reference>
<feature type="compositionally biased region" description="Polar residues" evidence="1">
    <location>
        <begin position="56"/>
        <end position="72"/>
    </location>
</feature>
<organism evidence="2">
    <name type="scientific">Hemiselmis andersenii</name>
    <name type="common">Cryptophyte alga</name>
    <dbReference type="NCBI Taxonomy" id="464988"/>
    <lineage>
        <taxon>Eukaryota</taxon>
        <taxon>Cryptophyceae</taxon>
        <taxon>Cryptomonadales</taxon>
        <taxon>Hemiselmidaceae</taxon>
        <taxon>Hemiselmis</taxon>
    </lineage>
</organism>
<feature type="compositionally biased region" description="Polar residues" evidence="1">
    <location>
        <begin position="109"/>
        <end position="121"/>
    </location>
</feature>
<dbReference type="AlphaFoldDB" id="A0A7S0TPN8"/>
<name>A0A7S0TPN8_HEMAN</name>
<gene>
    <name evidence="2" type="ORF">HAND1043_LOCUS6350</name>
</gene>